<dbReference type="EMBL" id="SGBC01000003">
    <property type="protein sequence ID" value="RZD16080.1"/>
    <property type="molecule type" value="Genomic_DNA"/>
</dbReference>
<organism evidence="2 3">
    <name type="scientific">Acididesulfobacter guangdongensis</name>
    <dbReference type="NCBI Taxonomy" id="2597225"/>
    <lineage>
        <taxon>Bacteria</taxon>
        <taxon>Deltaproteobacteria</taxon>
        <taxon>Candidatus Acidulodesulfobacterales</taxon>
        <taxon>Candidatus Acididesulfobacter</taxon>
    </lineage>
</organism>
<sequence length="137" mass="16124">MKPKVIIDTNILFSVLLSKENRYKFILFSKHIEFYTCNFLFVEIFKHKDKIQNISNLNEDEILSQLETILSKITFIKEELIPKEIFNKAYLLTKDIDEKDTPFVALSTFLNGLLLTGDKKLKNHLKQKGFNNFYELG</sequence>
<dbReference type="SUPFAM" id="SSF88723">
    <property type="entry name" value="PIN domain-like"/>
    <property type="match status" value="1"/>
</dbReference>
<evidence type="ECO:0000259" key="1">
    <source>
        <dbReference type="Pfam" id="PF10130"/>
    </source>
</evidence>
<protein>
    <submittedName>
        <fullName evidence="2">DNA-binding protein</fullName>
    </submittedName>
</protein>
<reference evidence="2 3" key="1">
    <citation type="journal article" date="2019" name="ISME J.">
        <title>Insights into ecological role of a new deltaproteobacterial order Candidatus Acidulodesulfobacterales by metagenomics and metatranscriptomics.</title>
        <authorList>
            <person name="Tan S."/>
            <person name="Liu J."/>
            <person name="Fang Y."/>
            <person name="Hedlund B.P."/>
            <person name="Lian Z.H."/>
            <person name="Huang L.Y."/>
            <person name="Li J.T."/>
            <person name="Huang L.N."/>
            <person name="Li W.J."/>
            <person name="Jiang H.C."/>
            <person name="Dong H.L."/>
            <person name="Shu W.S."/>
        </authorList>
    </citation>
    <scope>NUCLEOTIDE SEQUENCE [LARGE SCALE GENOMIC DNA]</scope>
    <source>
        <strain evidence="2">AP2</strain>
    </source>
</reference>
<dbReference type="AlphaFoldDB" id="A0A519BFP7"/>
<evidence type="ECO:0000313" key="2">
    <source>
        <dbReference type="EMBL" id="RZD16080.1"/>
    </source>
</evidence>
<feature type="domain" description="PIN" evidence="1">
    <location>
        <begin position="6"/>
        <end position="122"/>
    </location>
</feature>
<accession>A0A519BFP7</accession>
<dbReference type="InterPro" id="IPR002716">
    <property type="entry name" value="PIN_dom"/>
</dbReference>
<comment type="caution">
    <text evidence="2">The sequence shown here is derived from an EMBL/GenBank/DDBJ whole genome shotgun (WGS) entry which is preliminary data.</text>
</comment>
<name>A0A519BFP7_ACIG2</name>
<dbReference type="CDD" id="cd09871">
    <property type="entry name" value="PIN_MtVapC28-VapC30-like"/>
    <property type="match status" value="1"/>
</dbReference>
<evidence type="ECO:0000313" key="3">
    <source>
        <dbReference type="Proteomes" id="UP000316562"/>
    </source>
</evidence>
<dbReference type="InterPro" id="IPR029060">
    <property type="entry name" value="PIN-like_dom_sf"/>
</dbReference>
<dbReference type="Proteomes" id="UP000316562">
    <property type="component" value="Unassembled WGS sequence"/>
</dbReference>
<dbReference type="GO" id="GO:0003677">
    <property type="term" value="F:DNA binding"/>
    <property type="evidence" value="ECO:0007669"/>
    <property type="project" value="UniProtKB-KW"/>
</dbReference>
<proteinExistence type="predicted"/>
<dbReference type="Gene3D" id="3.40.50.1010">
    <property type="entry name" value="5'-nuclease"/>
    <property type="match status" value="1"/>
</dbReference>
<gene>
    <name evidence="2" type="ORF">EVJ46_07775</name>
</gene>
<dbReference type="Pfam" id="PF10130">
    <property type="entry name" value="PIN_2"/>
    <property type="match status" value="1"/>
</dbReference>
<keyword evidence="2" id="KW-0238">DNA-binding</keyword>